<dbReference type="OrthoDB" id="9794330at2"/>
<sequence>MTKQTGKNEQAILVFKALADPVRLDILHYLKQCDHEVSCGEVGQAIGISKTSGSYHFKLLQAAGLITARKESREKYVALDQSTFERVVGHFWDNL</sequence>
<comment type="caution">
    <text evidence="5">The sequence shown here is derived from an EMBL/GenBank/DDBJ whole genome shotgun (WGS) entry which is preliminary data.</text>
</comment>
<feature type="domain" description="HTH arsR-type" evidence="4">
    <location>
        <begin position="3"/>
        <end position="95"/>
    </location>
</feature>
<dbReference type="SMART" id="SM00418">
    <property type="entry name" value="HTH_ARSR"/>
    <property type="match status" value="1"/>
</dbReference>
<evidence type="ECO:0000313" key="6">
    <source>
        <dbReference type="Proteomes" id="UP000051580"/>
    </source>
</evidence>
<keyword evidence="1" id="KW-0805">Transcription regulation</keyword>
<evidence type="ECO:0000259" key="4">
    <source>
        <dbReference type="PROSITE" id="PS50987"/>
    </source>
</evidence>
<dbReference type="AlphaFoldDB" id="A0A0R1UST5"/>
<dbReference type="RefSeq" id="WP_057732450.1">
    <property type="nucleotide sequence ID" value="NZ_AZFS01000044.1"/>
</dbReference>
<dbReference type="PANTHER" id="PTHR33154">
    <property type="entry name" value="TRANSCRIPTIONAL REGULATOR, ARSR FAMILY"/>
    <property type="match status" value="1"/>
</dbReference>
<protein>
    <recommendedName>
        <fullName evidence="4">HTH arsR-type domain-containing protein</fullName>
    </recommendedName>
</protein>
<reference evidence="5 6" key="1">
    <citation type="journal article" date="2015" name="Genome Announc.">
        <title>Expanding the biotechnology potential of lactobacilli through comparative genomics of 213 strains and associated genera.</title>
        <authorList>
            <person name="Sun Z."/>
            <person name="Harris H.M."/>
            <person name="McCann A."/>
            <person name="Guo C."/>
            <person name="Argimon S."/>
            <person name="Zhang W."/>
            <person name="Yang X."/>
            <person name="Jeffery I.B."/>
            <person name="Cooney J.C."/>
            <person name="Kagawa T.F."/>
            <person name="Liu W."/>
            <person name="Song Y."/>
            <person name="Salvetti E."/>
            <person name="Wrobel A."/>
            <person name="Rasinkangas P."/>
            <person name="Parkhill J."/>
            <person name="Rea M.C."/>
            <person name="O'Sullivan O."/>
            <person name="Ritari J."/>
            <person name="Douillard F.P."/>
            <person name="Paul Ross R."/>
            <person name="Yang R."/>
            <person name="Briner A.E."/>
            <person name="Felis G.E."/>
            <person name="de Vos W.M."/>
            <person name="Barrangou R."/>
            <person name="Klaenhammer T.R."/>
            <person name="Caufield P.W."/>
            <person name="Cui Y."/>
            <person name="Zhang H."/>
            <person name="O'Toole P.W."/>
        </authorList>
    </citation>
    <scope>NUCLEOTIDE SEQUENCE [LARGE SCALE GENOMIC DNA]</scope>
    <source>
        <strain evidence="5 6">DSM 16381</strain>
    </source>
</reference>
<keyword evidence="2" id="KW-0238">DNA-binding</keyword>
<evidence type="ECO:0000256" key="1">
    <source>
        <dbReference type="ARBA" id="ARBA00023015"/>
    </source>
</evidence>
<dbReference type="InterPro" id="IPR036390">
    <property type="entry name" value="WH_DNA-bd_sf"/>
</dbReference>
<dbReference type="SUPFAM" id="SSF46785">
    <property type="entry name" value="Winged helix' DNA-binding domain"/>
    <property type="match status" value="1"/>
</dbReference>
<dbReference type="InterPro" id="IPR011991">
    <property type="entry name" value="ArsR-like_HTH"/>
</dbReference>
<evidence type="ECO:0000256" key="2">
    <source>
        <dbReference type="ARBA" id="ARBA00023125"/>
    </source>
</evidence>
<dbReference type="PATRIC" id="fig|1423753.3.peg.2162"/>
<name>A0A0R1UST5_9LACO</name>
<dbReference type="Gene3D" id="1.10.10.10">
    <property type="entry name" value="Winged helix-like DNA-binding domain superfamily/Winged helix DNA-binding domain"/>
    <property type="match status" value="1"/>
</dbReference>
<dbReference type="GO" id="GO:0003700">
    <property type="term" value="F:DNA-binding transcription factor activity"/>
    <property type="evidence" value="ECO:0007669"/>
    <property type="project" value="InterPro"/>
</dbReference>
<evidence type="ECO:0000256" key="3">
    <source>
        <dbReference type="ARBA" id="ARBA00023163"/>
    </source>
</evidence>
<keyword evidence="3" id="KW-0804">Transcription</keyword>
<dbReference type="InterPro" id="IPR001845">
    <property type="entry name" value="HTH_ArsR_DNA-bd_dom"/>
</dbReference>
<dbReference type="CDD" id="cd00090">
    <property type="entry name" value="HTH_ARSR"/>
    <property type="match status" value="1"/>
</dbReference>
<keyword evidence="6" id="KW-1185">Reference proteome</keyword>
<dbReference type="PROSITE" id="PS50987">
    <property type="entry name" value="HTH_ARSR_2"/>
    <property type="match status" value="1"/>
</dbReference>
<dbReference type="GO" id="GO:0003677">
    <property type="term" value="F:DNA binding"/>
    <property type="evidence" value="ECO:0007669"/>
    <property type="project" value="UniProtKB-KW"/>
</dbReference>
<dbReference type="EMBL" id="AZFS01000044">
    <property type="protein sequence ID" value="KRL95828.1"/>
    <property type="molecule type" value="Genomic_DNA"/>
</dbReference>
<dbReference type="NCBIfam" id="NF033788">
    <property type="entry name" value="HTH_metalloreg"/>
    <property type="match status" value="1"/>
</dbReference>
<evidence type="ECO:0000313" key="5">
    <source>
        <dbReference type="EMBL" id="KRL95828.1"/>
    </source>
</evidence>
<dbReference type="Pfam" id="PF12840">
    <property type="entry name" value="HTH_20"/>
    <property type="match status" value="1"/>
</dbReference>
<gene>
    <name evidence="5" type="ORF">FD28_GL002056</name>
</gene>
<organism evidence="5 6">
    <name type="scientific">Levilactobacillus hammesii DSM 16381</name>
    <dbReference type="NCBI Taxonomy" id="1423753"/>
    <lineage>
        <taxon>Bacteria</taxon>
        <taxon>Bacillati</taxon>
        <taxon>Bacillota</taxon>
        <taxon>Bacilli</taxon>
        <taxon>Lactobacillales</taxon>
        <taxon>Lactobacillaceae</taxon>
        <taxon>Levilactobacillus</taxon>
    </lineage>
</organism>
<dbReference type="STRING" id="1423753.FD28_GL002056"/>
<dbReference type="InterPro" id="IPR051081">
    <property type="entry name" value="HTH_MetalResp_TranReg"/>
</dbReference>
<proteinExistence type="predicted"/>
<dbReference type="InterPro" id="IPR036388">
    <property type="entry name" value="WH-like_DNA-bd_sf"/>
</dbReference>
<dbReference type="PANTHER" id="PTHR33154:SF25">
    <property type="entry name" value="LMO0101 PROTEIN"/>
    <property type="match status" value="1"/>
</dbReference>
<accession>A0A0R1UST5</accession>
<dbReference type="Proteomes" id="UP000051580">
    <property type="component" value="Unassembled WGS sequence"/>
</dbReference>
<dbReference type="PRINTS" id="PR00778">
    <property type="entry name" value="HTHARSR"/>
</dbReference>